<gene>
    <name evidence="3" type="ORF">Q8F55_004943</name>
</gene>
<feature type="compositionally biased region" description="Basic and acidic residues" evidence="1">
    <location>
        <begin position="49"/>
        <end position="64"/>
    </location>
</feature>
<dbReference type="RefSeq" id="XP_069208084.1">
    <property type="nucleotide sequence ID" value="XM_069353442.1"/>
</dbReference>
<feature type="transmembrane region" description="Helical" evidence="2">
    <location>
        <begin position="321"/>
        <end position="342"/>
    </location>
</feature>
<name>A0ABR3Q0H2_9TREE</name>
<feature type="region of interest" description="Disordered" evidence="1">
    <location>
        <begin position="1"/>
        <end position="79"/>
    </location>
</feature>
<protein>
    <submittedName>
        <fullName evidence="3">Uncharacterized protein</fullName>
    </submittedName>
</protein>
<feature type="compositionally biased region" description="Basic and acidic residues" evidence="1">
    <location>
        <begin position="7"/>
        <end position="17"/>
    </location>
</feature>
<dbReference type="InterPro" id="IPR010640">
    <property type="entry name" value="Low_temperature_requirement_A"/>
</dbReference>
<comment type="caution">
    <text evidence="3">The sequence shown here is derived from an EMBL/GenBank/DDBJ whole genome shotgun (WGS) entry which is preliminary data.</text>
</comment>
<dbReference type="EMBL" id="JBBXJM010000004">
    <property type="protein sequence ID" value="KAL1408140.1"/>
    <property type="molecule type" value="Genomic_DNA"/>
</dbReference>
<dbReference type="GeneID" id="95985986"/>
<keyword evidence="2" id="KW-0472">Membrane</keyword>
<dbReference type="Proteomes" id="UP001565368">
    <property type="component" value="Unassembled WGS sequence"/>
</dbReference>
<keyword evidence="4" id="KW-1185">Reference proteome</keyword>
<sequence length="667" mass="74627">MAALDDDQSRLLPRTDETYPMTELRSAQPEGYESHAMTTGYSRTPTTESNHHDHHDHHAEDKPTARPAYRRRQSTSKRVTRAVRRLPFLRKPTRDLDEVWLAEGDRATTWLPLFYDLVVVAVLGVFSTTHELRTAEAIPIFFSYYVIIVGIWTSQVHYDVRYEAEDTFHRFFKALQIVLFVYIGAASGGWNPGKMIQVTDVAETDEDAIRQLLHDQAAESFLTIVLAFAVNRVILFIQYLVVIWSGRRAGRPTLGPWMSAAACVLSCALSIVAAAVPVKTNGIKYMKLALFYVGIAVEVAGMGLQHLVVNTPVPVVEIAERYGALSLVIIGEGFVGISTSFNKALTAINVTNKSVYAQVFLVILVMVNIWSFLFSNFRPEDAISPNRTTVWELVHFPLHFGMLLLLAGLVNAVIADSFDRGLISLGNYMEPFYNVAVLGDELPAKNMTRMSLFFNRLDSGFLSTVEFIGEMRNETNELNPNTFFYQYCSDLVNSLCQKSGVELGEATKETYNFIQELTITDVTNSSIPLAAEEGFWRMVGEVADDAFSGVRWLFPVAGGVLILCAVRSAIRYNFVGVANPVIHGGWMIAGLALGLLGLLDLGDKRYMLYSGQPKFELIINPNMNPMYKLINSHMAIAVVFLVYTAVTVFTYAFLGIWNRYHSKVFED</sequence>
<feature type="compositionally biased region" description="Basic residues" evidence="1">
    <location>
        <begin position="68"/>
        <end position="79"/>
    </location>
</feature>
<feature type="transmembrane region" description="Helical" evidence="2">
    <location>
        <begin position="107"/>
        <end position="126"/>
    </location>
</feature>
<evidence type="ECO:0000313" key="3">
    <source>
        <dbReference type="EMBL" id="KAL1408140.1"/>
    </source>
</evidence>
<feature type="transmembrane region" description="Helical" evidence="2">
    <location>
        <begin position="634"/>
        <end position="657"/>
    </location>
</feature>
<feature type="transmembrane region" description="Helical" evidence="2">
    <location>
        <begin position="552"/>
        <end position="570"/>
    </location>
</feature>
<feature type="transmembrane region" description="Helical" evidence="2">
    <location>
        <begin position="138"/>
        <end position="158"/>
    </location>
</feature>
<feature type="transmembrane region" description="Helical" evidence="2">
    <location>
        <begin position="257"/>
        <end position="276"/>
    </location>
</feature>
<dbReference type="Pfam" id="PF06772">
    <property type="entry name" value="LtrA"/>
    <property type="match status" value="1"/>
</dbReference>
<dbReference type="PANTHER" id="PTHR42101:SF1">
    <property type="entry name" value="LOW TEMPERATURE REQUIREMENT A"/>
    <property type="match status" value="1"/>
</dbReference>
<organism evidence="3 4">
    <name type="scientific">Vanrija albida</name>
    <dbReference type="NCBI Taxonomy" id="181172"/>
    <lineage>
        <taxon>Eukaryota</taxon>
        <taxon>Fungi</taxon>
        <taxon>Dikarya</taxon>
        <taxon>Basidiomycota</taxon>
        <taxon>Agaricomycotina</taxon>
        <taxon>Tremellomycetes</taxon>
        <taxon>Trichosporonales</taxon>
        <taxon>Trichosporonaceae</taxon>
        <taxon>Vanrija</taxon>
    </lineage>
</organism>
<feature type="compositionally biased region" description="Polar residues" evidence="1">
    <location>
        <begin position="36"/>
        <end position="48"/>
    </location>
</feature>
<feature type="transmembrane region" description="Helical" evidence="2">
    <location>
        <begin position="220"/>
        <end position="245"/>
    </location>
</feature>
<feature type="transmembrane region" description="Helical" evidence="2">
    <location>
        <begin position="170"/>
        <end position="190"/>
    </location>
</feature>
<evidence type="ECO:0000256" key="1">
    <source>
        <dbReference type="SAM" id="MobiDB-lite"/>
    </source>
</evidence>
<evidence type="ECO:0000256" key="2">
    <source>
        <dbReference type="SAM" id="Phobius"/>
    </source>
</evidence>
<evidence type="ECO:0000313" key="4">
    <source>
        <dbReference type="Proteomes" id="UP001565368"/>
    </source>
</evidence>
<reference evidence="3 4" key="1">
    <citation type="submission" date="2023-08" db="EMBL/GenBank/DDBJ databases">
        <title>Annotated Genome Sequence of Vanrija albida AlHP1.</title>
        <authorList>
            <person name="Herzog R."/>
        </authorList>
    </citation>
    <scope>NUCLEOTIDE SEQUENCE [LARGE SCALE GENOMIC DNA]</scope>
    <source>
        <strain evidence="3 4">AlHP1</strain>
    </source>
</reference>
<accession>A0ABR3Q0H2</accession>
<feature type="transmembrane region" description="Helical" evidence="2">
    <location>
        <begin position="393"/>
        <end position="414"/>
    </location>
</feature>
<feature type="transmembrane region" description="Helical" evidence="2">
    <location>
        <begin position="582"/>
        <end position="601"/>
    </location>
</feature>
<proteinExistence type="predicted"/>
<keyword evidence="2" id="KW-0812">Transmembrane</keyword>
<dbReference type="PANTHER" id="PTHR42101">
    <property type="entry name" value="CHROMOSOME 16, WHOLE GENOME SHOTGUN SEQUENCE"/>
    <property type="match status" value="1"/>
</dbReference>
<keyword evidence="2" id="KW-1133">Transmembrane helix</keyword>
<feature type="transmembrane region" description="Helical" evidence="2">
    <location>
        <begin position="288"/>
        <end position="309"/>
    </location>
</feature>
<feature type="transmembrane region" description="Helical" evidence="2">
    <location>
        <begin position="354"/>
        <end position="373"/>
    </location>
</feature>